<sequence length="79" mass="8555">MSGWMVSHLLFSDSVDFMSLTSRAPPGGNRAARRLRSPMGNARRVKAVSVPPFGHTHNCSRTANIPLKPSCEMSEGRGS</sequence>
<evidence type="ECO:0000313" key="1">
    <source>
        <dbReference type="EMBL" id="TNN39993.1"/>
    </source>
</evidence>
<organism evidence="1 2">
    <name type="scientific">Liparis tanakae</name>
    <name type="common">Tanaka's snailfish</name>
    <dbReference type="NCBI Taxonomy" id="230148"/>
    <lineage>
        <taxon>Eukaryota</taxon>
        <taxon>Metazoa</taxon>
        <taxon>Chordata</taxon>
        <taxon>Craniata</taxon>
        <taxon>Vertebrata</taxon>
        <taxon>Euteleostomi</taxon>
        <taxon>Actinopterygii</taxon>
        <taxon>Neopterygii</taxon>
        <taxon>Teleostei</taxon>
        <taxon>Neoteleostei</taxon>
        <taxon>Acanthomorphata</taxon>
        <taxon>Eupercaria</taxon>
        <taxon>Perciformes</taxon>
        <taxon>Cottioidei</taxon>
        <taxon>Cottales</taxon>
        <taxon>Liparidae</taxon>
        <taxon>Liparis</taxon>
    </lineage>
</organism>
<dbReference type="AlphaFoldDB" id="A0A4Z2FGV0"/>
<evidence type="ECO:0000313" key="2">
    <source>
        <dbReference type="Proteomes" id="UP000314294"/>
    </source>
</evidence>
<keyword evidence="2" id="KW-1185">Reference proteome</keyword>
<protein>
    <submittedName>
        <fullName evidence="1">Uncharacterized protein</fullName>
    </submittedName>
</protein>
<reference evidence="1 2" key="1">
    <citation type="submission" date="2019-03" db="EMBL/GenBank/DDBJ databases">
        <title>First draft genome of Liparis tanakae, snailfish: a comprehensive survey of snailfish specific genes.</title>
        <authorList>
            <person name="Kim W."/>
            <person name="Song I."/>
            <person name="Jeong J.-H."/>
            <person name="Kim D."/>
            <person name="Kim S."/>
            <person name="Ryu S."/>
            <person name="Song J.Y."/>
            <person name="Lee S.K."/>
        </authorList>
    </citation>
    <scope>NUCLEOTIDE SEQUENCE [LARGE SCALE GENOMIC DNA]</scope>
    <source>
        <tissue evidence="1">Muscle</tissue>
    </source>
</reference>
<proteinExistence type="predicted"/>
<accession>A0A4Z2FGV0</accession>
<comment type="caution">
    <text evidence="1">The sequence shown here is derived from an EMBL/GenBank/DDBJ whole genome shotgun (WGS) entry which is preliminary data.</text>
</comment>
<name>A0A4Z2FGV0_9TELE</name>
<dbReference type="Proteomes" id="UP000314294">
    <property type="component" value="Unassembled WGS sequence"/>
</dbReference>
<dbReference type="EMBL" id="SRLO01001228">
    <property type="protein sequence ID" value="TNN39993.1"/>
    <property type="molecule type" value="Genomic_DNA"/>
</dbReference>
<gene>
    <name evidence="1" type="ORF">EYF80_049846</name>
</gene>